<proteinExistence type="predicted"/>
<accession>A0A9P3GFP3</accession>
<protein>
    <submittedName>
        <fullName evidence="2">Uncharacterized protein</fullName>
    </submittedName>
</protein>
<dbReference type="EMBL" id="BPQB01000029">
    <property type="protein sequence ID" value="GJE92854.1"/>
    <property type="molecule type" value="Genomic_DNA"/>
</dbReference>
<dbReference type="AlphaFoldDB" id="A0A9P3GFP3"/>
<comment type="caution">
    <text evidence="2">The sequence shown here is derived from an EMBL/GenBank/DDBJ whole genome shotgun (WGS) entry which is preliminary data.</text>
</comment>
<reference evidence="2 3" key="1">
    <citation type="submission" date="2021-08" db="EMBL/GenBank/DDBJ databases">
        <title>Draft Genome Sequence of Phanerochaete sordida strain YK-624.</title>
        <authorList>
            <person name="Mori T."/>
            <person name="Dohra H."/>
            <person name="Suzuki T."/>
            <person name="Kawagishi H."/>
            <person name="Hirai H."/>
        </authorList>
    </citation>
    <scope>NUCLEOTIDE SEQUENCE [LARGE SCALE GENOMIC DNA]</scope>
    <source>
        <strain evidence="2 3">YK-624</strain>
    </source>
</reference>
<dbReference type="Proteomes" id="UP000703269">
    <property type="component" value="Unassembled WGS sequence"/>
</dbReference>
<feature type="region of interest" description="Disordered" evidence="1">
    <location>
        <begin position="1"/>
        <end position="22"/>
    </location>
</feature>
<gene>
    <name evidence="2" type="ORF">PsYK624_090120</name>
</gene>
<organism evidence="2 3">
    <name type="scientific">Phanerochaete sordida</name>
    <dbReference type="NCBI Taxonomy" id="48140"/>
    <lineage>
        <taxon>Eukaryota</taxon>
        <taxon>Fungi</taxon>
        <taxon>Dikarya</taxon>
        <taxon>Basidiomycota</taxon>
        <taxon>Agaricomycotina</taxon>
        <taxon>Agaricomycetes</taxon>
        <taxon>Polyporales</taxon>
        <taxon>Phanerochaetaceae</taxon>
        <taxon>Phanerochaete</taxon>
    </lineage>
</organism>
<sequence>MLSFFRGDDAETPETPWHALTRTCSPQPPTFCPRIVFAARSERPSWTSADTRTAGGFDIVTAWQSSLDARSSSKAALKAMWPHYPVMGQSVTGQ</sequence>
<keyword evidence="3" id="KW-1185">Reference proteome</keyword>
<name>A0A9P3GFP3_9APHY</name>
<evidence type="ECO:0000313" key="2">
    <source>
        <dbReference type="EMBL" id="GJE92854.1"/>
    </source>
</evidence>
<evidence type="ECO:0000313" key="3">
    <source>
        <dbReference type="Proteomes" id="UP000703269"/>
    </source>
</evidence>
<evidence type="ECO:0000256" key="1">
    <source>
        <dbReference type="SAM" id="MobiDB-lite"/>
    </source>
</evidence>